<proteinExistence type="predicted"/>
<dbReference type="Gene3D" id="1.10.287.130">
    <property type="match status" value="1"/>
</dbReference>
<dbReference type="Gene3D" id="3.30.565.10">
    <property type="entry name" value="Histidine kinase-like ATPase, C-terminal domain"/>
    <property type="match status" value="1"/>
</dbReference>
<keyword evidence="7" id="KW-0812">Transmembrane</keyword>
<evidence type="ECO:0000256" key="4">
    <source>
        <dbReference type="ARBA" id="ARBA00022679"/>
    </source>
</evidence>
<evidence type="ECO:0000256" key="7">
    <source>
        <dbReference type="SAM" id="Phobius"/>
    </source>
</evidence>
<keyword evidence="7" id="KW-1133">Transmembrane helix</keyword>
<feature type="transmembrane region" description="Helical" evidence="7">
    <location>
        <begin position="12"/>
        <end position="31"/>
    </location>
</feature>
<dbReference type="EMBL" id="JAPWGY010000003">
    <property type="protein sequence ID" value="MCZ4281268.1"/>
    <property type="molecule type" value="Genomic_DNA"/>
</dbReference>
<protein>
    <recommendedName>
        <fullName evidence="2">histidine kinase</fullName>
        <ecNumber evidence="2">2.7.13.3</ecNumber>
    </recommendedName>
</protein>
<evidence type="ECO:0000313" key="10">
    <source>
        <dbReference type="Proteomes" id="UP001069802"/>
    </source>
</evidence>
<feature type="transmembrane region" description="Helical" evidence="7">
    <location>
        <begin position="37"/>
        <end position="56"/>
    </location>
</feature>
<dbReference type="InterPro" id="IPR050351">
    <property type="entry name" value="BphY/WalK/GraS-like"/>
</dbReference>
<evidence type="ECO:0000256" key="2">
    <source>
        <dbReference type="ARBA" id="ARBA00012438"/>
    </source>
</evidence>
<keyword evidence="7" id="KW-0472">Membrane</keyword>
<dbReference type="InterPro" id="IPR003594">
    <property type="entry name" value="HATPase_dom"/>
</dbReference>
<dbReference type="PROSITE" id="PS50109">
    <property type="entry name" value="HIS_KIN"/>
    <property type="match status" value="1"/>
</dbReference>
<evidence type="ECO:0000256" key="3">
    <source>
        <dbReference type="ARBA" id="ARBA00022553"/>
    </source>
</evidence>
<dbReference type="Pfam" id="PF02518">
    <property type="entry name" value="HATPase_c"/>
    <property type="match status" value="1"/>
</dbReference>
<evidence type="ECO:0000256" key="1">
    <source>
        <dbReference type="ARBA" id="ARBA00000085"/>
    </source>
</evidence>
<name>A0ABT4LJI5_9PROT</name>
<dbReference type="Gene3D" id="3.30.450.20">
    <property type="entry name" value="PAS domain"/>
    <property type="match status" value="1"/>
</dbReference>
<accession>A0ABT4LJI5</accession>
<dbReference type="Proteomes" id="UP001069802">
    <property type="component" value="Unassembled WGS sequence"/>
</dbReference>
<dbReference type="RefSeq" id="WP_269423435.1">
    <property type="nucleotide sequence ID" value="NZ_JAPWGY010000003.1"/>
</dbReference>
<dbReference type="SUPFAM" id="SSF47384">
    <property type="entry name" value="Homodimeric domain of signal transducing histidine kinase"/>
    <property type="match status" value="1"/>
</dbReference>
<keyword evidence="4" id="KW-0808">Transferase</keyword>
<evidence type="ECO:0000256" key="5">
    <source>
        <dbReference type="ARBA" id="ARBA00022777"/>
    </source>
</evidence>
<dbReference type="SMART" id="SM00387">
    <property type="entry name" value="HATPase_c"/>
    <property type="match status" value="1"/>
</dbReference>
<dbReference type="SUPFAM" id="SSF55785">
    <property type="entry name" value="PYP-like sensor domain (PAS domain)"/>
    <property type="match status" value="1"/>
</dbReference>
<dbReference type="Pfam" id="PF00512">
    <property type="entry name" value="HisKA"/>
    <property type="match status" value="1"/>
</dbReference>
<gene>
    <name evidence="9" type="ORF">O4H49_10800</name>
</gene>
<feature type="domain" description="Histidine kinase" evidence="8">
    <location>
        <begin position="240"/>
        <end position="472"/>
    </location>
</feature>
<dbReference type="PRINTS" id="PR00344">
    <property type="entry name" value="BCTRLSENSOR"/>
</dbReference>
<keyword evidence="9" id="KW-0547">Nucleotide-binding</keyword>
<dbReference type="InterPro" id="IPR036890">
    <property type="entry name" value="HATPase_C_sf"/>
</dbReference>
<reference evidence="9" key="1">
    <citation type="submission" date="2022-12" db="EMBL/GenBank/DDBJ databases">
        <title>Bacterial isolates from different developmental stages of Nematostella vectensis.</title>
        <authorList>
            <person name="Fraune S."/>
        </authorList>
    </citation>
    <scope>NUCLEOTIDE SEQUENCE</scope>
    <source>
        <strain evidence="9">G21630-S1</strain>
    </source>
</reference>
<dbReference type="SMART" id="SM00388">
    <property type="entry name" value="HisKA"/>
    <property type="match status" value="1"/>
</dbReference>
<dbReference type="InterPro" id="IPR003661">
    <property type="entry name" value="HisK_dim/P_dom"/>
</dbReference>
<keyword evidence="9" id="KW-0067">ATP-binding</keyword>
<dbReference type="GO" id="GO:0005524">
    <property type="term" value="F:ATP binding"/>
    <property type="evidence" value="ECO:0007669"/>
    <property type="project" value="UniProtKB-KW"/>
</dbReference>
<comment type="caution">
    <text evidence="9">The sequence shown here is derived from an EMBL/GenBank/DDBJ whole genome shotgun (WGS) entry which is preliminary data.</text>
</comment>
<dbReference type="PANTHER" id="PTHR45453:SF1">
    <property type="entry name" value="PHOSPHATE REGULON SENSOR PROTEIN PHOR"/>
    <property type="match status" value="1"/>
</dbReference>
<dbReference type="EC" id="2.7.13.3" evidence="2"/>
<dbReference type="CDD" id="cd00082">
    <property type="entry name" value="HisKA"/>
    <property type="match status" value="1"/>
</dbReference>
<dbReference type="InterPro" id="IPR004358">
    <property type="entry name" value="Sig_transdc_His_kin-like_C"/>
</dbReference>
<dbReference type="InterPro" id="IPR035965">
    <property type="entry name" value="PAS-like_dom_sf"/>
</dbReference>
<keyword evidence="3" id="KW-0597">Phosphoprotein</keyword>
<evidence type="ECO:0000313" key="9">
    <source>
        <dbReference type="EMBL" id="MCZ4281268.1"/>
    </source>
</evidence>
<comment type="catalytic activity">
    <reaction evidence="1">
        <text>ATP + protein L-histidine = ADP + protein N-phospho-L-histidine.</text>
        <dbReference type="EC" id="2.7.13.3"/>
    </reaction>
</comment>
<evidence type="ECO:0000259" key="8">
    <source>
        <dbReference type="PROSITE" id="PS50109"/>
    </source>
</evidence>
<evidence type="ECO:0000256" key="6">
    <source>
        <dbReference type="ARBA" id="ARBA00023012"/>
    </source>
</evidence>
<dbReference type="InterPro" id="IPR036097">
    <property type="entry name" value="HisK_dim/P_sf"/>
</dbReference>
<sequence>MPQRQEKYSRLFTSSLILTSPGIAVLFLLVILHLIVWQAALGAGVIILLGTGYILSSHYSHVEKLKEYITALRQLKGKDPLPGIPSAAGSFLYPELNLSLSRMAQERQQYRRQLEAVTEGNEAILSSLPDPLIMLGKKRQIIRGNPAAQTIFGNNITGRELSTILRNPSILNAVDTVENSNEDISRFVEFKIHGRVERYMLARIARMSEQTWDGTRVIISLHDQTAAKKVDQMRGDFIANASHELKTPLASLMGFIETLKGPAKDDPEAQQRFLNIMQDQSERMSHLVSDLLSLSRIELLEHTPPTGVTDLNIIITKITEGLHTQIQNKQITIRKDLSPDLQDSIPVLGDAESLTQLFQNLLENAIKYGHKGTTVTIRCKAYGPGSQGMRRLGRPSVAIAIIDQGDGIPREHIPRLTERFYRVDAARSRELGGTGLGLAIVKHIVNRHRGVLTIDSEVGRGSTFTVYLPKAAVSEMNLPAWESSNLA</sequence>
<dbReference type="PANTHER" id="PTHR45453">
    <property type="entry name" value="PHOSPHATE REGULON SENSOR PROTEIN PHOR"/>
    <property type="match status" value="1"/>
</dbReference>
<keyword evidence="10" id="KW-1185">Reference proteome</keyword>
<dbReference type="InterPro" id="IPR005467">
    <property type="entry name" value="His_kinase_dom"/>
</dbReference>
<keyword evidence="5" id="KW-0418">Kinase</keyword>
<dbReference type="SUPFAM" id="SSF55874">
    <property type="entry name" value="ATPase domain of HSP90 chaperone/DNA topoisomerase II/histidine kinase"/>
    <property type="match status" value="1"/>
</dbReference>
<organism evidence="9 10">
    <name type="scientific">Kiloniella laminariae</name>
    <dbReference type="NCBI Taxonomy" id="454162"/>
    <lineage>
        <taxon>Bacteria</taxon>
        <taxon>Pseudomonadati</taxon>
        <taxon>Pseudomonadota</taxon>
        <taxon>Alphaproteobacteria</taxon>
        <taxon>Rhodospirillales</taxon>
        <taxon>Kiloniellaceae</taxon>
        <taxon>Kiloniella</taxon>
    </lineage>
</organism>
<keyword evidence="6" id="KW-0902">Two-component regulatory system</keyword>